<reference evidence="2 3" key="1">
    <citation type="submission" date="2023-07" db="EMBL/GenBank/DDBJ databases">
        <title>Genomic Encyclopedia of Type Strains, Phase IV (KMG-IV): sequencing the most valuable type-strain genomes for metagenomic binning, comparative biology and taxonomic classification.</title>
        <authorList>
            <person name="Goeker M."/>
        </authorList>
    </citation>
    <scope>NUCLEOTIDE SEQUENCE [LARGE SCALE GENOMIC DNA]</scope>
    <source>
        <strain evidence="2 3">DSM 4006</strain>
    </source>
</reference>
<dbReference type="EMBL" id="JAUSTP010000007">
    <property type="protein sequence ID" value="MDQ0189446.1"/>
    <property type="molecule type" value="Genomic_DNA"/>
</dbReference>
<feature type="signal peptide" evidence="1">
    <location>
        <begin position="1"/>
        <end position="23"/>
    </location>
</feature>
<evidence type="ECO:0000256" key="1">
    <source>
        <dbReference type="SAM" id="SignalP"/>
    </source>
</evidence>
<name>A0ABT9XGL8_9BACL</name>
<accession>A0ABT9XGL8</accession>
<keyword evidence="3" id="KW-1185">Reference proteome</keyword>
<proteinExistence type="predicted"/>
<comment type="caution">
    <text evidence="2">The sequence shown here is derived from an EMBL/GenBank/DDBJ whole genome shotgun (WGS) entry which is preliminary data.</text>
</comment>
<feature type="chain" id="PRO_5046156529" evidence="1">
    <location>
        <begin position="24"/>
        <end position="68"/>
    </location>
</feature>
<dbReference type="RefSeq" id="WP_274457107.1">
    <property type="nucleotide sequence ID" value="NZ_CP067097.1"/>
</dbReference>
<keyword evidence="1" id="KW-0732">Signal</keyword>
<protein>
    <submittedName>
        <fullName evidence="2">Uncharacterized protein</fullName>
    </submittedName>
</protein>
<sequence length="68" mass="7065">MKKVFIVTCVSLSLIGFCTPIMANVLPNSTTTLAATANAAPTTAPVTPSADPEWPDWFDVTTAPSDPA</sequence>
<evidence type="ECO:0000313" key="3">
    <source>
        <dbReference type="Proteomes" id="UP001232973"/>
    </source>
</evidence>
<organism evidence="2 3">
    <name type="scientific">Alicyclobacillus cycloheptanicus</name>
    <dbReference type="NCBI Taxonomy" id="1457"/>
    <lineage>
        <taxon>Bacteria</taxon>
        <taxon>Bacillati</taxon>
        <taxon>Bacillota</taxon>
        <taxon>Bacilli</taxon>
        <taxon>Bacillales</taxon>
        <taxon>Alicyclobacillaceae</taxon>
        <taxon>Alicyclobacillus</taxon>
    </lineage>
</organism>
<dbReference type="Proteomes" id="UP001232973">
    <property type="component" value="Unassembled WGS sequence"/>
</dbReference>
<gene>
    <name evidence="2" type="ORF">J2S03_001278</name>
</gene>
<evidence type="ECO:0000313" key="2">
    <source>
        <dbReference type="EMBL" id="MDQ0189446.1"/>
    </source>
</evidence>